<proteinExistence type="predicted"/>
<keyword evidence="2" id="KW-1185">Reference proteome</keyword>
<dbReference type="AlphaFoldDB" id="A0ABD1NCM1"/>
<dbReference type="EMBL" id="JBGMDY010000002">
    <property type="protein sequence ID" value="KAL2345859.1"/>
    <property type="molecule type" value="Genomic_DNA"/>
</dbReference>
<reference evidence="1 2" key="1">
    <citation type="submission" date="2024-08" db="EMBL/GenBank/DDBJ databases">
        <title>Insights into the chromosomal genome structure of Flemingia macrophylla.</title>
        <authorList>
            <person name="Ding Y."/>
            <person name="Zhao Y."/>
            <person name="Bi W."/>
            <person name="Wu M."/>
            <person name="Zhao G."/>
            <person name="Gong Y."/>
            <person name="Li W."/>
            <person name="Zhang P."/>
        </authorList>
    </citation>
    <scope>NUCLEOTIDE SEQUENCE [LARGE SCALE GENOMIC DNA]</scope>
    <source>
        <strain evidence="1">DYQJB</strain>
        <tissue evidence="1">Leaf</tissue>
    </source>
</reference>
<evidence type="ECO:0000313" key="1">
    <source>
        <dbReference type="EMBL" id="KAL2345859.1"/>
    </source>
</evidence>
<sequence length="52" mass="5623">MTWEAMIGLWCSSTKPPGCTSFSTCLSLSLDNNPIGEGEGLRRDGVRYQSGI</sequence>
<name>A0ABD1NCM1_9FABA</name>
<gene>
    <name evidence="1" type="ORF">Fmac_007144</name>
</gene>
<evidence type="ECO:0000313" key="2">
    <source>
        <dbReference type="Proteomes" id="UP001603857"/>
    </source>
</evidence>
<organism evidence="1 2">
    <name type="scientific">Flemingia macrophylla</name>
    <dbReference type="NCBI Taxonomy" id="520843"/>
    <lineage>
        <taxon>Eukaryota</taxon>
        <taxon>Viridiplantae</taxon>
        <taxon>Streptophyta</taxon>
        <taxon>Embryophyta</taxon>
        <taxon>Tracheophyta</taxon>
        <taxon>Spermatophyta</taxon>
        <taxon>Magnoliopsida</taxon>
        <taxon>eudicotyledons</taxon>
        <taxon>Gunneridae</taxon>
        <taxon>Pentapetalae</taxon>
        <taxon>rosids</taxon>
        <taxon>fabids</taxon>
        <taxon>Fabales</taxon>
        <taxon>Fabaceae</taxon>
        <taxon>Papilionoideae</taxon>
        <taxon>50 kb inversion clade</taxon>
        <taxon>NPAAA clade</taxon>
        <taxon>indigoferoid/millettioid clade</taxon>
        <taxon>Phaseoleae</taxon>
        <taxon>Flemingia</taxon>
    </lineage>
</organism>
<dbReference type="Proteomes" id="UP001603857">
    <property type="component" value="Unassembled WGS sequence"/>
</dbReference>
<protein>
    <submittedName>
        <fullName evidence="1">Uncharacterized protein</fullName>
    </submittedName>
</protein>
<accession>A0ABD1NCM1</accession>
<comment type="caution">
    <text evidence="1">The sequence shown here is derived from an EMBL/GenBank/DDBJ whole genome shotgun (WGS) entry which is preliminary data.</text>
</comment>